<dbReference type="HOGENOM" id="CLU_3264715_0_0_10"/>
<evidence type="ECO:0000313" key="1">
    <source>
        <dbReference type="EMBL" id="EDS03758.1"/>
    </source>
</evidence>
<dbReference type="Proteomes" id="UP000005819">
    <property type="component" value="Unassembled WGS sequence"/>
</dbReference>
<comment type="caution">
    <text evidence="1">The sequence shown here is derived from an EMBL/GenBank/DDBJ whole genome shotgun (WGS) entry which is preliminary data.</text>
</comment>
<sequence>MLLLYRESLPCVEINGLCIAPLRIRFESGFPVFVPEPWSAK</sequence>
<reference evidence="1" key="1">
    <citation type="submission" date="2007-10" db="EMBL/GenBank/DDBJ databases">
        <authorList>
            <person name="Fulton L."/>
            <person name="Clifton S."/>
            <person name="Fulton B."/>
            <person name="Xu J."/>
            <person name="Minx P."/>
            <person name="Pepin K.H."/>
            <person name="Johnson M."/>
            <person name="Thiruvilangam P."/>
            <person name="Bhonagiri V."/>
            <person name="Nash W.E."/>
            <person name="Mardis E.R."/>
            <person name="Wilson R.K."/>
        </authorList>
    </citation>
    <scope>NUCLEOTIDE SEQUENCE [LARGE SCALE GENOMIC DNA]</scope>
    <source>
        <strain evidence="1">DSM 17216</strain>
    </source>
</reference>
<dbReference type="EMBL" id="ABFK02000017">
    <property type="protein sequence ID" value="EDS03758.1"/>
    <property type="molecule type" value="Genomic_DNA"/>
</dbReference>
<keyword evidence="2" id="KW-1185">Reference proteome</keyword>
<gene>
    <name evidence="1" type="ORF">ALIPUT_00811</name>
</gene>
<reference evidence="1" key="2">
    <citation type="submission" date="2013-09" db="EMBL/GenBank/DDBJ databases">
        <title>Draft genome sequence of Alistipes putredinis (DSM 17216).</title>
        <authorList>
            <person name="Sudarsanam P."/>
            <person name="Ley R."/>
            <person name="Guruge J."/>
            <person name="Turnbaugh P.J."/>
            <person name="Mahowald M."/>
            <person name="Liep D."/>
            <person name="Gordon J."/>
        </authorList>
    </citation>
    <scope>NUCLEOTIDE SEQUENCE</scope>
    <source>
        <strain evidence="1">DSM 17216</strain>
    </source>
</reference>
<protein>
    <submittedName>
        <fullName evidence="1">Uncharacterized protein</fullName>
    </submittedName>
</protein>
<evidence type="ECO:0000313" key="2">
    <source>
        <dbReference type="Proteomes" id="UP000005819"/>
    </source>
</evidence>
<organism evidence="1 2">
    <name type="scientific">Alistipes putredinis DSM 17216</name>
    <dbReference type="NCBI Taxonomy" id="445970"/>
    <lineage>
        <taxon>Bacteria</taxon>
        <taxon>Pseudomonadati</taxon>
        <taxon>Bacteroidota</taxon>
        <taxon>Bacteroidia</taxon>
        <taxon>Bacteroidales</taxon>
        <taxon>Rikenellaceae</taxon>
        <taxon>Alistipes</taxon>
    </lineage>
</organism>
<dbReference type="AlphaFoldDB" id="B0MUQ1"/>
<accession>B0MUQ1</accession>
<proteinExistence type="predicted"/>
<name>B0MUQ1_9BACT</name>